<comment type="caution">
    <text evidence="2">The sequence shown here is derived from an EMBL/GenBank/DDBJ whole genome shotgun (WGS) entry which is preliminary data.</text>
</comment>
<dbReference type="PROSITE" id="PS50943">
    <property type="entry name" value="HTH_CROC1"/>
    <property type="match status" value="1"/>
</dbReference>
<dbReference type="CDD" id="cd00093">
    <property type="entry name" value="HTH_XRE"/>
    <property type="match status" value="1"/>
</dbReference>
<dbReference type="InterPro" id="IPR001387">
    <property type="entry name" value="Cro/C1-type_HTH"/>
</dbReference>
<reference evidence="3" key="1">
    <citation type="journal article" date="2019" name="Int. J. Syst. Evol. Microbiol.">
        <title>The Global Catalogue of Microorganisms (GCM) 10K type strain sequencing project: providing services to taxonomists for standard genome sequencing and annotation.</title>
        <authorList>
            <consortium name="The Broad Institute Genomics Platform"/>
            <consortium name="The Broad Institute Genome Sequencing Center for Infectious Disease"/>
            <person name="Wu L."/>
            <person name="Ma J."/>
        </authorList>
    </citation>
    <scope>NUCLEOTIDE SEQUENCE [LARGE SCALE GENOMIC DNA]</scope>
    <source>
        <strain evidence="3">JCM 16673</strain>
    </source>
</reference>
<dbReference type="SMART" id="SM00530">
    <property type="entry name" value="HTH_XRE"/>
    <property type="match status" value="1"/>
</dbReference>
<feature type="domain" description="HTH cro/C1-type" evidence="1">
    <location>
        <begin position="12"/>
        <end position="65"/>
    </location>
</feature>
<evidence type="ECO:0000313" key="2">
    <source>
        <dbReference type="EMBL" id="GAA4027368.1"/>
    </source>
</evidence>
<keyword evidence="3" id="KW-1185">Reference proteome</keyword>
<dbReference type="Gene3D" id="1.10.260.40">
    <property type="entry name" value="lambda repressor-like DNA-binding domains"/>
    <property type="match status" value="1"/>
</dbReference>
<sequence>MVRALGKLGEDLNRARRRRNFTQQEVAKRIGASLNTVKRLENGDLKVPLHFLARMLFLFGELDRLVTLLDSGQDEIGLTLMDDRLPKRVRHSKKRENAF</sequence>
<dbReference type="EMBL" id="BAAAZE010000010">
    <property type="protein sequence ID" value="GAA4027368.1"/>
    <property type="molecule type" value="Genomic_DNA"/>
</dbReference>
<accession>A0ABP7TK23</accession>
<proteinExistence type="predicted"/>
<organism evidence="2 3">
    <name type="scientific">Actimicrobium antarcticum</name>
    <dbReference type="NCBI Taxonomy" id="1051899"/>
    <lineage>
        <taxon>Bacteria</taxon>
        <taxon>Pseudomonadati</taxon>
        <taxon>Pseudomonadota</taxon>
        <taxon>Betaproteobacteria</taxon>
        <taxon>Burkholderiales</taxon>
        <taxon>Oxalobacteraceae</taxon>
        <taxon>Actimicrobium</taxon>
    </lineage>
</organism>
<evidence type="ECO:0000259" key="1">
    <source>
        <dbReference type="PROSITE" id="PS50943"/>
    </source>
</evidence>
<dbReference type="Pfam" id="PF13560">
    <property type="entry name" value="HTH_31"/>
    <property type="match status" value="1"/>
</dbReference>
<dbReference type="SUPFAM" id="SSF47413">
    <property type="entry name" value="lambda repressor-like DNA-binding domains"/>
    <property type="match status" value="1"/>
</dbReference>
<name>A0ABP7TK23_9BURK</name>
<evidence type="ECO:0000313" key="3">
    <source>
        <dbReference type="Proteomes" id="UP001501353"/>
    </source>
</evidence>
<gene>
    <name evidence="2" type="ORF">GCM10022212_26840</name>
</gene>
<dbReference type="InterPro" id="IPR010982">
    <property type="entry name" value="Lambda_DNA-bd_dom_sf"/>
</dbReference>
<protein>
    <submittedName>
        <fullName evidence="2">Helix-turn-helix transcriptional regulator</fullName>
    </submittedName>
</protein>
<dbReference type="Proteomes" id="UP001501353">
    <property type="component" value="Unassembled WGS sequence"/>
</dbReference>